<reference evidence="8" key="2">
    <citation type="submission" date="2022-06" db="UniProtKB">
        <authorList>
            <consortium name="EnsemblMetazoa"/>
        </authorList>
    </citation>
    <scope>IDENTIFICATION</scope>
</reference>
<evidence type="ECO:0000256" key="5">
    <source>
        <dbReference type="ARBA" id="ARBA00022989"/>
    </source>
</evidence>
<feature type="compositionally biased region" description="Polar residues" evidence="7">
    <location>
        <begin position="73"/>
        <end position="88"/>
    </location>
</feature>
<dbReference type="InterPro" id="IPR038702">
    <property type="entry name" value="Na/K_ATPase_sub_beta_sf"/>
</dbReference>
<keyword evidence="9" id="KW-1185">Reference proteome</keyword>
<keyword evidence="5" id="KW-1133">Transmembrane helix</keyword>
<protein>
    <submittedName>
        <fullName evidence="8">Uncharacterized protein</fullName>
    </submittedName>
</protein>
<keyword evidence="6" id="KW-0472">Membrane</keyword>
<proteinExistence type="inferred from homology"/>
<evidence type="ECO:0000256" key="4">
    <source>
        <dbReference type="ARBA" id="ARBA00022968"/>
    </source>
</evidence>
<feature type="compositionally biased region" description="Basic and acidic residues" evidence="7">
    <location>
        <begin position="37"/>
        <end position="47"/>
    </location>
</feature>
<comment type="subcellular location">
    <subcellularLocation>
        <location evidence="1">Membrane</location>
        <topology evidence="1">Single-pass type II membrane protein</topology>
    </subcellularLocation>
</comment>
<organism evidence="8 9">
    <name type="scientific">Onchocerca volvulus</name>
    <dbReference type="NCBI Taxonomy" id="6282"/>
    <lineage>
        <taxon>Eukaryota</taxon>
        <taxon>Metazoa</taxon>
        <taxon>Ecdysozoa</taxon>
        <taxon>Nematoda</taxon>
        <taxon>Chromadorea</taxon>
        <taxon>Rhabditida</taxon>
        <taxon>Spirurina</taxon>
        <taxon>Spiruromorpha</taxon>
        <taxon>Filarioidea</taxon>
        <taxon>Onchocercidae</taxon>
        <taxon>Onchocerca</taxon>
    </lineage>
</organism>
<feature type="region of interest" description="Disordered" evidence="7">
    <location>
        <begin position="1"/>
        <end position="96"/>
    </location>
</feature>
<dbReference type="Gene3D" id="2.60.40.1660">
    <property type="entry name" value="Na, k-atpase alpha subunit"/>
    <property type="match status" value="1"/>
</dbReference>
<dbReference type="EnsemblMetazoa" id="OVOC1109.1">
    <property type="protein sequence ID" value="OVOC1109.1"/>
    <property type="gene ID" value="WBGene00237918"/>
</dbReference>
<keyword evidence="4" id="KW-0735">Signal-anchor</keyword>
<name>A0A8R1TKM5_ONCVO</name>
<evidence type="ECO:0000313" key="9">
    <source>
        <dbReference type="Proteomes" id="UP000024404"/>
    </source>
</evidence>
<keyword evidence="3" id="KW-0812">Transmembrane</keyword>
<dbReference type="InterPro" id="IPR000402">
    <property type="entry name" value="Na/K_ATPase_sub_beta"/>
</dbReference>
<evidence type="ECO:0000256" key="1">
    <source>
        <dbReference type="ARBA" id="ARBA00004606"/>
    </source>
</evidence>
<dbReference type="GO" id="GO:0006813">
    <property type="term" value="P:potassium ion transport"/>
    <property type="evidence" value="ECO:0007669"/>
    <property type="project" value="InterPro"/>
</dbReference>
<evidence type="ECO:0000256" key="7">
    <source>
        <dbReference type="SAM" id="MobiDB-lite"/>
    </source>
</evidence>
<dbReference type="AlphaFoldDB" id="A0A8R1TKM5"/>
<evidence type="ECO:0000313" key="8">
    <source>
        <dbReference type="EnsemblMetazoa" id="OVOC1109.1"/>
    </source>
</evidence>
<dbReference type="GO" id="GO:0005890">
    <property type="term" value="C:sodium:potassium-exchanging ATPase complex"/>
    <property type="evidence" value="ECO:0007669"/>
    <property type="project" value="InterPro"/>
</dbReference>
<dbReference type="GO" id="GO:0006814">
    <property type="term" value="P:sodium ion transport"/>
    <property type="evidence" value="ECO:0007669"/>
    <property type="project" value="InterPro"/>
</dbReference>
<dbReference type="EMBL" id="CMVM020000024">
    <property type="status" value="NOT_ANNOTATED_CDS"/>
    <property type="molecule type" value="Genomic_DNA"/>
</dbReference>
<evidence type="ECO:0000256" key="6">
    <source>
        <dbReference type="ARBA" id="ARBA00023136"/>
    </source>
</evidence>
<reference evidence="9" key="1">
    <citation type="submission" date="2013-10" db="EMBL/GenBank/DDBJ databases">
        <title>Genome sequencing of Onchocerca volvulus.</title>
        <authorList>
            <person name="Cotton J."/>
            <person name="Tsai J."/>
            <person name="Stanley E."/>
            <person name="Tracey A."/>
            <person name="Holroyd N."/>
            <person name="Lustigman S."/>
            <person name="Berriman M."/>
        </authorList>
    </citation>
    <scope>NUCLEOTIDE SEQUENCE</scope>
</reference>
<dbReference type="OMA" id="WNIDDPT"/>
<evidence type="ECO:0000256" key="2">
    <source>
        <dbReference type="ARBA" id="ARBA00005876"/>
    </source>
</evidence>
<feature type="compositionally biased region" description="Basic and acidic residues" evidence="7">
    <location>
        <begin position="9"/>
        <end position="29"/>
    </location>
</feature>
<comment type="similarity">
    <text evidence="2">Belongs to the X(+)/potassium ATPases subunit beta family.</text>
</comment>
<accession>A0A8R1TKM5</accession>
<dbReference type="Pfam" id="PF00287">
    <property type="entry name" value="Na_K-ATPase"/>
    <property type="match status" value="1"/>
</dbReference>
<sequence length="255" mass="29259">MARLATEGASERDAMLKKGIEGISSDKKAGNVAKWQKNSDDNEREMRQQMSTSETKAKKRANAEEKKPRVANSAGNLASFRSPTSSHQSDIEHEQNLRENKKYSIKKSITVFLKFIYHDGYVCNRTICSWLAAGIYVMLHTTRDAPVYYGETTFIGGVPGIGFEPRKRSMKKEQNIFKWNIDDPTSYAFYVGRLRRILYEYTKKEMMPNKFKIDCNQKVLRYMSGKHFCKIDATNTDEDHGYGACALTKKVSFFH</sequence>
<evidence type="ECO:0000256" key="3">
    <source>
        <dbReference type="ARBA" id="ARBA00022692"/>
    </source>
</evidence>
<dbReference type="Proteomes" id="UP000024404">
    <property type="component" value="Unassembled WGS sequence"/>
</dbReference>